<accession>A0ABU8H4G8</accession>
<evidence type="ECO:0000259" key="5">
    <source>
        <dbReference type="PROSITE" id="PS50111"/>
    </source>
</evidence>
<feature type="region of interest" description="Disordered" evidence="4">
    <location>
        <begin position="269"/>
        <end position="288"/>
    </location>
</feature>
<dbReference type="InterPro" id="IPR003660">
    <property type="entry name" value="HAMP_dom"/>
</dbReference>
<proteinExistence type="inferred from homology"/>
<evidence type="ECO:0000256" key="1">
    <source>
        <dbReference type="ARBA" id="ARBA00022500"/>
    </source>
</evidence>
<dbReference type="InterPro" id="IPR041395">
    <property type="entry name" value="McpB_HAMP_3rd"/>
</dbReference>
<evidence type="ECO:0000256" key="3">
    <source>
        <dbReference type="PROSITE-ProRule" id="PRU00284"/>
    </source>
</evidence>
<dbReference type="PROSITE" id="PS50111">
    <property type="entry name" value="CHEMOTAXIS_TRANSDUC_2"/>
    <property type="match status" value="1"/>
</dbReference>
<evidence type="ECO:0000313" key="7">
    <source>
        <dbReference type="Proteomes" id="UP001367771"/>
    </source>
</evidence>
<evidence type="ECO:0000256" key="4">
    <source>
        <dbReference type="SAM" id="MobiDB-lite"/>
    </source>
</evidence>
<reference evidence="6 7" key="1">
    <citation type="journal article" date="2013" name="Int. J. Syst. Evol. Microbiol.">
        <title>Sphingomonas kyungheensis sp. nov., a bacterium with ginsenoside-converting activity isolated from soil of a ginseng field.</title>
        <authorList>
            <person name="Son H.M."/>
            <person name="Yang J.E."/>
            <person name="Park Y."/>
            <person name="Han C.K."/>
            <person name="Kim S.G."/>
            <person name="Kook M."/>
            <person name="Yi T.H."/>
        </authorList>
    </citation>
    <scope>NUCLEOTIDE SEQUENCE [LARGE SCALE GENOMIC DNA]</scope>
    <source>
        <strain evidence="6 7">LMG 26582</strain>
    </source>
</reference>
<dbReference type="Gene3D" id="1.10.287.950">
    <property type="entry name" value="Methyl-accepting chemotaxis protein"/>
    <property type="match status" value="1"/>
</dbReference>
<keyword evidence="3" id="KW-0807">Transducer</keyword>
<dbReference type="Pfam" id="PF18947">
    <property type="entry name" value="HAMP_2"/>
    <property type="match status" value="1"/>
</dbReference>
<protein>
    <submittedName>
        <fullName evidence="6">Methyl-accepting chemotaxis protein</fullName>
    </submittedName>
</protein>
<dbReference type="SMART" id="SM00283">
    <property type="entry name" value="MA"/>
    <property type="match status" value="1"/>
</dbReference>
<dbReference type="InterPro" id="IPR051310">
    <property type="entry name" value="MCP_chemotaxis"/>
</dbReference>
<dbReference type="Pfam" id="PF00015">
    <property type="entry name" value="MCPsignal"/>
    <property type="match status" value="1"/>
</dbReference>
<gene>
    <name evidence="6" type="ORF">V8201_12300</name>
</gene>
<evidence type="ECO:0000256" key="2">
    <source>
        <dbReference type="ARBA" id="ARBA00029447"/>
    </source>
</evidence>
<keyword evidence="1" id="KW-0145">Chemotaxis</keyword>
<name>A0ABU8H4G8_9SPHN</name>
<evidence type="ECO:0000313" key="6">
    <source>
        <dbReference type="EMBL" id="MEI5687862.1"/>
    </source>
</evidence>
<dbReference type="Proteomes" id="UP001367771">
    <property type="component" value="Unassembled WGS sequence"/>
</dbReference>
<dbReference type="InterPro" id="IPR004089">
    <property type="entry name" value="MCPsignal_dom"/>
</dbReference>
<dbReference type="InterPro" id="IPR004090">
    <property type="entry name" value="Chemotax_Me-accpt_rcpt"/>
</dbReference>
<dbReference type="CDD" id="cd17528">
    <property type="entry name" value="HAMP_III"/>
    <property type="match status" value="1"/>
</dbReference>
<dbReference type="PANTHER" id="PTHR43531">
    <property type="entry name" value="PROTEIN ICFG"/>
    <property type="match status" value="1"/>
</dbReference>
<dbReference type="PANTHER" id="PTHR43531:SF11">
    <property type="entry name" value="METHYL-ACCEPTING CHEMOTAXIS PROTEIN 3"/>
    <property type="match status" value="1"/>
</dbReference>
<feature type="region of interest" description="Disordered" evidence="4">
    <location>
        <begin position="499"/>
        <end position="526"/>
    </location>
</feature>
<dbReference type="RefSeq" id="WP_336545476.1">
    <property type="nucleotide sequence ID" value="NZ_JBBBDM010000005.1"/>
</dbReference>
<dbReference type="SUPFAM" id="SSF58104">
    <property type="entry name" value="Methyl-accepting chemotaxis protein (MCP) signaling domain"/>
    <property type="match status" value="1"/>
</dbReference>
<feature type="domain" description="Methyl-accepting transducer" evidence="5">
    <location>
        <begin position="254"/>
        <end position="469"/>
    </location>
</feature>
<organism evidence="6 7">
    <name type="scientific">Sphingomonas kyungheensis</name>
    <dbReference type="NCBI Taxonomy" id="1069987"/>
    <lineage>
        <taxon>Bacteria</taxon>
        <taxon>Pseudomonadati</taxon>
        <taxon>Pseudomonadota</taxon>
        <taxon>Alphaproteobacteria</taxon>
        <taxon>Sphingomonadales</taxon>
        <taxon>Sphingomonadaceae</taxon>
        <taxon>Sphingomonas</taxon>
    </lineage>
</organism>
<dbReference type="EMBL" id="JBBBDM010000005">
    <property type="protein sequence ID" value="MEI5687862.1"/>
    <property type="molecule type" value="Genomic_DNA"/>
</dbReference>
<dbReference type="Gene3D" id="1.20.120.1530">
    <property type="match status" value="2"/>
</dbReference>
<comment type="similarity">
    <text evidence="2">Belongs to the methyl-accepting chemotaxis (MCP) protein family.</text>
</comment>
<keyword evidence="7" id="KW-1185">Reference proteome</keyword>
<comment type="caution">
    <text evidence="6">The sequence shown here is derived from an EMBL/GenBank/DDBJ whole genome shotgun (WGS) entry which is preliminary data.</text>
</comment>
<dbReference type="Pfam" id="PF18575">
    <property type="entry name" value="HAMP_N3"/>
    <property type="match status" value="1"/>
</dbReference>
<dbReference type="PRINTS" id="PR00260">
    <property type="entry name" value="CHEMTRNSDUCR"/>
</dbReference>
<sequence>MRPYVSLKPSAHIDVAIQEVRRLRQALAQGRLGARSDPSAGSGAVRTLLGEIDALLDAATHPVEALRDEAATLIAAHNRGEVDAVMPVTRFTGDLAAIARDVNAAVDWHVQSARRIVACVRAFGAGDFDAPLAPFPGKAASGNQVIEQMRANLRDITAEIQRLIAAATAGRLRERGEAARFQGDFAGLIAGINGMLDATLLPIGESNRVLDLVSTGSLLERVEIACEGDHQRMKEAVNRLVEALTRVVGTIAAAAAQVAGGSQQLSAGADRMSQGASEQAAAAEQASASMEEMAANIKQNADNAAQTEKIARQSSAEAERSGAAVACAVGAMRTIADKIGIVQEIARQTDLLALNAAVEAARAGDHGKGFAVVAAEVRKLAERSQAAAADISRVSGETVVAATDAGAMLARLVPEIRRTAELVAEISAACREQDLGAAQISQAIQQLDTVTQQNAAAAEQISATAATLADQAEELQQGIAFFRCADTPVAAPPVRVATRHPATAKRPAIKGTTSARLLTPRPGPLADRSRLRGYALDLSAGTGDADDAGFERM</sequence>